<accession>A0A1C3UAI4</accession>
<reference evidence="3" key="1">
    <citation type="submission" date="2016-08" db="EMBL/GenBank/DDBJ databases">
        <authorList>
            <person name="Varghese N."/>
            <person name="Submissions Spin"/>
        </authorList>
    </citation>
    <scope>NUCLEOTIDE SEQUENCE [LARGE SCALE GENOMIC DNA]</scope>
    <source>
        <strain evidence="3">ERR11</strain>
    </source>
</reference>
<dbReference type="Proteomes" id="UP000199184">
    <property type="component" value="Unassembled WGS sequence"/>
</dbReference>
<evidence type="ECO:0000313" key="3">
    <source>
        <dbReference type="Proteomes" id="UP000199184"/>
    </source>
</evidence>
<dbReference type="EMBL" id="FMAI01000001">
    <property type="protein sequence ID" value="SCB12459.1"/>
    <property type="molecule type" value="Genomic_DNA"/>
</dbReference>
<protein>
    <submittedName>
        <fullName evidence="2">Uncharacterized protein</fullName>
    </submittedName>
</protein>
<sequence length="50" mass="5350">MPGLVPGIHVLSAATKVVDGRDKPGHDAVEARTQSPNVPLPETITPYNFR</sequence>
<gene>
    <name evidence="2" type="ORF">GA0061098_1001595</name>
</gene>
<feature type="compositionally biased region" description="Basic and acidic residues" evidence="1">
    <location>
        <begin position="19"/>
        <end position="30"/>
    </location>
</feature>
<dbReference type="AlphaFoldDB" id="A0A1C3UAI4"/>
<name>A0A1C3UAI4_9BRAD</name>
<proteinExistence type="predicted"/>
<organism evidence="2 3">
    <name type="scientific">Bradyrhizobium shewense</name>
    <dbReference type="NCBI Taxonomy" id="1761772"/>
    <lineage>
        <taxon>Bacteria</taxon>
        <taxon>Pseudomonadati</taxon>
        <taxon>Pseudomonadota</taxon>
        <taxon>Alphaproteobacteria</taxon>
        <taxon>Hyphomicrobiales</taxon>
        <taxon>Nitrobacteraceae</taxon>
        <taxon>Bradyrhizobium</taxon>
    </lineage>
</organism>
<dbReference type="RefSeq" id="WP_165637114.1">
    <property type="nucleotide sequence ID" value="NZ_FMAI01000001.1"/>
</dbReference>
<keyword evidence="3" id="KW-1185">Reference proteome</keyword>
<evidence type="ECO:0000313" key="2">
    <source>
        <dbReference type="EMBL" id="SCB12459.1"/>
    </source>
</evidence>
<feature type="region of interest" description="Disordered" evidence="1">
    <location>
        <begin position="19"/>
        <end position="50"/>
    </location>
</feature>
<evidence type="ECO:0000256" key="1">
    <source>
        <dbReference type="SAM" id="MobiDB-lite"/>
    </source>
</evidence>